<keyword evidence="5" id="KW-0808">Transferase</keyword>
<dbReference type="SUPFAM" id="SSF55060">
    <property type="entry name" value="GHMP Kinase, C-terminal domain"/>
    <property type="match status" value="1"/>
</dbReference>
<dbReference type="Proteomes" id="UP000298138">
    <property type="component" value="Unassembled WGS sequence"/>
</dbReference>
<dbReference type="PIRSF" id="PIRSF000530">
    <property type="entry name" value="Galactokinase"/>
    <property type="match status" value="1"/>
</dbReference>
<dbReference type="PANTHER" id="PTHR10457:SF7">
    <property type="entry name" value="GALACTOKINASE-RELATED"/>
    <property type="match status" value="1"/>
</dbReference>
<evidence type="ECO:0000259" key="17">
    <source>
        <dbReference type="Pfam" id="PF08544"/>
    </source>
</evidence>
<dbReference type="PRINTS" id="PR00959">
    <property type="entry name" value="MEVGALKINASE"/>
</dbReference>
<dbReference type="InterPro" id="IPR014721">
    <property type="entry name" value="Ribsml_uS5_D2-typ_fold_subgr"/>
</dbReference>
<dbReference type="STRING" id="341454.A0A4V3SJJ2"/>
<evidence type="ECO:0000259" key="18">
    <source>
        <dbReference type="Pfam" id="PF10509"/>
    </source>
</evidence>
<dbReference type="Gene3D" id="3.30.70.3170">
    <property type="match status" value="1"/>
</dbReference>
<dbReference type="InterPro" id="IPR006204">
    <property type="entry name" value="GHMP_kinase_N_dom"/>
</dbReference>
<evidence type="ECO:0000259" key="16">
    <source>
        <dbReference type="Pfam" id="PF00288"/>
    </source>
</evidence>
<dbReference type="Pfam" id="PF10509">
    <property type="entry name" value="GalKase_gal_bdg"/>
    <property type="match status" value="1"/>
</dbReference>
<keyword evidence="6" id="KW-0547">Nucleotide-binding</keyword>
<keyword evidence="10" id="KW-0299">Galactose metabolism</keyword>
<comment type="pathway">
    <text evidence="1">Carbohydrate metabolism; galactose metabolism.</text>
</comment>
<keyword evidence="13" id="KW-0119">Carbohydrate metabolism</keyword>
<dbReference type="SUPFAM" id="SSF54211">
    <property type="entry name" value="Ribosomal protein S5 domain 2-like"/>
    <property type="match status" value="1"/>
</dbReference>
<dbReference type="Gene3D" id="3.30.230.10">
    <property type="match status" value="1"/>
</dbReference>
<dbReference type="InterPro" id="IPR020568">
    <property type="entry name" value="Ribosomal_Su5_D2-typ_SF"/>
</dbReference>
<keyword evidence="9" id="KW-0752">Steroid biosynthesis</keyword>
<dbReference type="PROSITE" id="PS00106">
    <property type="entry name" value="GALACTOKINASE"/>
    <property type="match status" value="1"/>
</dbReference>
<keyword evidence="8" id="KW-0067">ATP-binding</keyword>
<dbReference type="UniPathway" id="UPA00214"/>
<keyword evidence="12" id="KW-0753">Steroid metabolism</keyword>
<evidence type="ECO:0000256" key="8">
    <source>
        <dbReference type="ARBA" id="ARBA00022840"/>
    </source>
</evidence>
<dbReference type="InterPro" id="IPR006203">
    <property type="entry name" value="GHMP_knse_ATP-bd_CS"/>
</dbReference>
<dbReference type="InterPro" id="IPR019539">
    <property type="entry name" value="GalKase_N"/>
</dbReference>
<dbReference type="PANTHER" id="PTHR10457">
    <property type="entry name" value="MEVALONATE KINASE/GALACTOKINASE"/>
    <property type="match status" value="1"/>
</dbReference>
<dbReference type="FunFam" id="1.20.1440.340:FF:000003">
    <property type="entry name" value="GAL1p Galactokinase"/>
    <property type="match status" value="1"/>
</dbReference>
<dbReference type="Pfam" id="PF00288">
    <property type="entry name" value="GHMP_kinases_N"/>
    <property type="match status" value="1"/>
</dbReference>
<accession>A0A4V3SJJ2</accession>
<evidence type="ECO:0000313" key="19">
    <source>
        <dbReference type="EMBL" id="TGZ84175.1"/>
    </source>
</evidence>
<evidence type="ECO:0000256" key="15">
    <source>
        <dbReference type="ARBA" id="ARBA00049538"/>
    </source>
</evidence>
<dbReference type="PROSITE" id="PS00627">
    <property type="entry name" value="GHMP_KINASES_ATP"/>
    <property type="match status" value="1"/>
</dbReference>
<organism evidence="19 20">
    <name type="scientific">Ascodesmis nigricans</name>
    <dbReference type="NCBI Taxonomy" id="341454"/>
    <lineage>
        <taxon>Eukaryota</taxon>
        <taxon>Fungi</taxon>
        <taxon>Dikarya</taxon>
        <taxon>Ascomycota</taxon>
        <taxon>Pezizomycotina</taxon>
        <taxon>Pezizomycetes</taxon>
        <taxon>Pezizales</taxon>
        <taxon>Ascodesmidaceae</taxon>
        <taxon>Ascodesmis</taxon>
    </lineage>
</organism>
<keyword evidence="12" id="KW-0443">Lipid metabolism</keyword>
<dbReference type="FunCoup" id="A0A4V3SJJ2">
    <property type="interactions" value="1025"/>
</dbReference>
<dbReference type="Gene3D" id="1.20.1440.340">
    <property type="match status" value="1"/>
</dbReference>
<dbReference type="GO" id="GO:0000411">
    <property type="term" value="P:positive regulation of transcription by galactose"/>
    <property type="evidence" value="ECO:0007669"/>
    <property type="project" value="UniProtKB-ARBA"/>
</dbReference>
<comment type="similarity">
    <text evidence="2">Belongs to the GHMP kinase family. GalK subfamily.</text>
</comment>
<evidence type="ECO:0000256" key="12">
    <source>
        <dbReference type="ARBA" id="ARBA00023221"/>
    </source>
</evidence>
<comment type="catalytic activity">
    <reaction evidence="15">
        <text>alpha-D-galactose + ATP = alpha-D-galactose 1-phosphate + ADP + H(+)</text>
        <dbReference type="Rhea" id="RHEA:13553"/>
        <dbReference type="ChEBI" id="CHEBI:15378"/>
        <dbReference type="ChEBI" id="CHEBI:28061"/>
        <dbReference type="ChEBI" id="CHEBI:30616"/>
        <dbReference type="ChEBI" id="CHEBI:58336"/>
        <dbReference type="ChEBI" id="CHEBI:456216"/>
        <dbReference type="EC" id="2.7.1.6"/>
    </reaction>
    <physiologicalReaction direction="left-to-right" evidence="15">
        <dbReference type="Rhea" id="RHEA:13554"/>
    </physiologicalReaction>
</comment>
<keyword evidence="9" id="KW-0444">Lipid biosynthesis</keyword>
<reference evidence="19 20" key="1">
    <citation type="submission" date="2019-04" db="EMBL/GenBank/DDBJ databases">
        <title>Comparative genomics and transcriptomics to analyze fruiting body development in filamentous ascomycetes.</title>
        <authorList>
            <consortium name="DOE Joint Genome Institute"/>
            <person name="Lutkenhaus R."/>
            <person name="Traeger S."/>
            <person name="Breuer J."/>
            <person name="Kuo A."/>
            <person name="Lipzen A."/>
            <person name="Pangilinan J."/>
            <person name="Dilworth D."/>
            <person name="Sandor L."/>
            <person name="Poggeler S."/>
            <person name="Barry K."/>
            <person name="Grigoriev I.V."/>
            <person name="Nowrousian M."/>
        </authorList>
    </citation>
    <scope>NUCLEOTIDE SEQUENCE [LARGE SCALE GENOMIC DNA]</scope>
    <source>
        <strain evidence="19 20">CBS 389.68</strain>
    </source>
</reference>
<evidence type="ECO:0000256" key="2">
    <source>
        <dbReference type="ARBA" id="ARBA00006566"/>
    </source>
</evidence>
<evidence type="ECO:0000256" key="7">
    <source>
        <dbReference type="ARBA" id="ARBA00022777"/>
    </source>
</evidence>
<sequence>MNSFVPISTSLSTVYPPDSVPHQQQRWEHLLCKFSETYGHAATFISRSPGRVNIIGEHIDYSLFSVLPMAVEADLLLACRITPDSSSITISNVLGDKFPQRTFVVPAKGDGDLEIDATKLEWSNYFKSGYRGTLEFLRRNGLPAADKPPGMQILVDGNVPSGGGLSSSAAFCVASALAAMVSMGVDSVDKKELVTLAIVAERYVGVNAGGMDQSASVLGEEGSACYISFDPELDAEPVAFPKTKPEPVFLIANTYKTVEKHVTAPVNYNLRVVECTLAAQVLAKKLGVGKLRKDAGPLGSSLKGLIDAYSTDKEKSLVEKYTEMLKIVEKELDTAYTREQLSEILQVSVNDLIKQYMTKFPVRAETFNLKSRALHVFGEAARVVKFMEILKSGDNSSDVLQCLGALMNESQQSCKELFNCSCEELDELCRLARGSGSYGSRLTGAGWGGCSVHLVPEDKAEEVKAVLLKEYYGKLELSDLELEEAIVVTKPGSGSVLFKVEGSDIAP</sequence>
<evidence type="ECO:0000256" key="13">
    <source>
        <dbReference type="ARBA" id="ARBA00023277"/>
    </source>
</evidence>
<evidence type="ECO:0000256" key="14">
    <source>
        <dbReference type="ARBA" id="ARBA00029590"/>
    </source>
</evidence>
<evidence type="ECO:0000256" key="6">
    <source>
        <dbReference type="ARBA" id="ARBA00022741"/>
    </source>
</evidence>
<name>A0A4V3SJJ2_9PEZI</name>
<dbReference type="GO" id="GO:0005829">
    <property type="term" value="C:cytosol"/>
    <property type="evidence" value="ECO:0007669"/>
    <property type="project" value="TreeGrafter"/>
</dbReference>
<dbReference type="InterPro" id="IPR019741">
    <property type="entry name" value="Galactokinase_CS"/>
</dbReference>
<dbReference type="GO" id="GO:0016126">
    <property type="term" value="P:sterol biosynthetic process"/>
    <property type="evidence" value="ECO:0007669"/>
    <property type="project" value="UniProtKB-KW"/>
</dbReference>
<evidence type="ECO:0000256" key="4">
    <source>
        <dbReference type="ARBA" id="ARBA00019487"/>
    </source>
</evidence>
<feature type="domain" description="Galactokinase N-terminal" evidence="18">
    <location>
        <begin position="33"/>
        <end position="80"/>
    </location>
</feature>
<dbReference type="GO" id="GO:0004335">
    <property type="term" value="F:galactokinase activity"/>
    <property type="evidence" value="ECO:0007669"/>
    <property type="project" value="UniProtKB-EC"/>
</dbReference>
<evidence type="ECO:0000256" key="1">
    <source>
        <dbReference type="ARBA" id="ARBA00004947"/>
    </source>
</evidence>
<protein>
    <recommendedName>
        <fullName evidence="4">Galactokinase</fullName>
        <ecNumber evidence="3">2.7.1.6</ecNumber>
    </recommendedName>
    <alternativeName>
        <fullName evidence="14">Galactose kinase</fullName>
    </alternativeName>
</protein>
<evidence type="ECO:0000256" key="9">
    <source>
        <dbReference type="ARBA" id="ARBA00023011"/>
    </source>
</evidence>
<dbReference type="Pfam" id="PF08544">
    <property type="entry name" value="GHMP_kinases_C"/>
    <property type="match status" value="1"/>
</dbReference>
<keyword evidence="20" id="KW-1185">Reference proteome</keyword>
<dbReference type="InterPro" id="IPR006206">
    <property type="entry name" value="Mevalonate/galactokinase"/>
</dbReference>
<proteinExistence type="inferred from homology"/>
<evidence type="ECO:0000256" key="10">
    <source>
        <dbReference type="ARBA" id="ARBA00023144"/>
    </source>
</evidence>
<keyword evidence="9" id="KW-0756">Sterol biosynthesis</keyword>
<dbReference type="InParanoid" id="A0A4V3SJJ2"/>
<keyword evidence="7 19" id="KW-0418">Kinase</keyword>
<dbReference type="GO" id="GO:0005524">
    <property type="term" value="F:ATP binding"/>
    <property type="evidence" value="ECO:0007669"/>
    <property type="project" value="UniProtKB-KW"/>
</dbReference>
<dbReference type="InterPro" id="IPR013750">
    <property type="entry name" value="GHMP_kinase_C_dom"/>
</dbReference>
<dbReference type="EC" id="2.7.1.6" evidence="3"/>
<dbReference type="FunFam" id="3.30.230.10:FF:000056">
    <property type="entry name" value="GAL1p Galactokinase"/>
    <property type="match status" value="1"/>
</dbReference>
<dbReference type="EMBL" id="ML220113">
    <property type="protein sequence ID" value="TGZ84175.1"/>
    <property type="molecule type" value="Genomic_DNA"/>
</dbReference>
<dbReference type="PRINTS" id="PR00473">
    <property type="entry name" value="GALCTOKINASE"/>
</dbReference>
<dbReference type="InterPro" id="IPR036554">
    <property type="entry name" value="GHMP_kinase_C_sf"/>
</dbReference>
<feature type="domain" description="GHMP kinase N-terminal" evidence="16">
    <location>
        <begin position="134"/>
        <end position="219"/>
    </location>
</feature>
<evidence type="ECO:0000256" key="5">
    <source>
        <dbReference type="ARBA" id="ARBA00022679"/>
    </source>
</evidence>
<evidence type="ECO:0000256" key="11">
    <source>
        <dbReference type="ARBA" id="ARBA00023166"/>
    </source>
</evidence>
<feature type="domain" description="GHMP kinase C-terminal" evidence="17">
    <location>
        <begin position="400"/>
        <end position="472"/>
    </location>
</feature>
<dbReference type="GO" id="GO:0006012">
    <property type="term" value="P:galactose metabolic process"/>
    <property type="evidence" value="ECO:0007669"/>
    <property type="project" value="UniProtKB-UniPathway"/>
</dbReference>
<dbReference type="OrthoDB" id="187738at2759"/>
<dbReference type="AlphaFoldDB" id="A0A4V3SJJ2"/>
<evidence type="ECO:0000256" key="3">
    <source>
        <dbReference type="ARBA" id="ARBA00012315"/>
    </source>
</evidence>
<dbReference type="NCBIfam" id="TIGR00131">
    <property type="entry name" value="gal_kin"/>
    <property type="match status" value="1"/>
</dbReference>
<gene>
    <name evidence="19" type="ORF">EX30DRAFT_338728</name>
</gene>
<dbReference type="InterPro" id="IPR000705">
    <property type="entry name" value="Galactokinase"/>
</dbReference>
<evidence type="ECO:0000313" key="20">
    <source>
        <dbReference type="Proteomes" id="UP000298138"/>
    </source>
</evidence>
<keyword evidence="11" id="KW-1207">Sterol metabolism</keyword>